<keyword evidence="2" id="KW-1185">Reference proteome</keyword>
<proteinExistence type="predicted"/>
<accession>A0A964T880</accession>
<organism evidence="1 2">
    <name type="scientific">Propylenella binzhouense</name>
    <dbReference type="NCBI Taxonomy" id="2555902"/>
    <lineage>
        <taxon>Bacteria</taxon>
        <taxon>Pseudomonadati</taxon>
        <taxon>Pseudomonadota</taxon>
        <taxon>Alphaproteobacteria</taxon>
        <taxon>Hyphomicrobiales</taxon>
        <taxon>Propylenellaceae</taxon>
        <taxon>Propylenella</taxon>
    </lineage>
</organism>
<comment type="caution">
    <text evidence="1">The sequence shown here is derived from an EMBL/GenBank/DDBJ whole genome shotgun (WGS) entry which is preliminary data.</text>
</comment>
<sequence>MTDDDFEVQSVSVEFVRKHATVTILGTRGEAKYQLVARHIPFDPDDEANEHEIREAAVKEAKRLMAAAAYVKAPKGP</sequence>
<reference evidence="1" key="1">
    <citation type="submission" date="2019-03" db="EMBL/GenBank/DDBJ databases">
        <title>Afifella sp. nov., isolated from activated sludge.</title>
        <authorList>
            <person name="Li Q."/>
            <person name="Liu Y."/>
        </authorList>
    </citation>
    <scope>NUCLEOTIDE SEQUENCE</scope>
    <source>
        <strain evidence="1">L72</strain>
    </source>
</reference>
<dbReference type="Proteomes" id="UP000773614">
    <property type="component" value="Unassembled WGS sequence"/>
</dbReference>
<evidence type="ECO:0000313" key="1">
    <source>
        <dbReference type="EMBL" id="MYZ50356.1"/>
    </source>
</evidence>
<dbReference type="EMBL" id="SPKJ01000155">
    <property type="protein sequence ID" value="MYZ50356.1"/>
    <property type="molecule type" value="Genomic_DNA"/>
</dbReference>
<gene>
    <name evidence="1" type="ORF">E4O86_21845</name>
</gene>
<evidence type="ECO:0000313" key="2">
    <source>
        <dbReference type="Proteomes" id="UP000773614"/>
    </source>
</evidence>
<dbReference type="RefSeq" id="WP_161142679.1">
    <property type="nucleotide sequence ID" value="NZ_SPKJ01000155.1"/>
</dbReference>
<protein>
    <submittedName>
        <fullName evidence="1">Uncharacterized protein</fullName>
    </submittedName>
</protein>
<name>A0A964T880_9HYPH</name>
<dbReference type="AlphaFoldDB" id="A0A964T880"/>